<dbReference type="PROSITE" id="PS00420">
    <property type="entry name" value="SRCR_1"/>
    <property type="match status" value="8"/>
</dbReference>
<comment type="function">
    <text evidence="8">Binds to extracellular matrix proteins. Binds to pathogen-associated molecular patterns (PAMPs) present on the cell walls of Gram-positive and Gram-negative bacteria and fungi, behaving as a pattern recognition receptor (PRR). Induces bacterial and fungal aggregation and subsequent inhibition of PAMP-induced cytokine release. Does not possess intrinsic bactericidal activity. May play a role in the innate defense and homeostasis of certain epithelial surfaces.</text>
</comment>
<dbReference type="FunFam" id="3.10.250.10:FF:000007">
    <property type="entry name" value="Soluble scavenger receptor cysteine-rich domain-containing protein SSC5D"/>
    <property type="match status" value="5"/>
</dbReference>
<comment type="subunit">
    <text evidence="9">Interacts with LGALS1 and laminin.</text>
</comment>
<dbReference type="Ensembl" id="ENSACCT00020018474.1">
    <property type="protein sequence ID" value="ENSACCP00020017703.1"/>
    <property type="gene ID" value="ENSACCG00020012161.1"/>
</dbReference>
<feature type="disulfide bond" evidence="11">
    <location>
        <begin position="135"/>
        <end position="199"/>
    </location>
</feature>
<dbReference type="Gene3D" id="3.10.250.10">
    <property type="entry name" value="SRCR-like domain"/>
    <property type="match status" value="9"/>
</dbReference>
<feature type="disulfide bond" evidence="11">
    <location>
        <begin position="148"/>
        <end position="209"/>
    </location>
</feature>
<feature type="disulfide bond" evidence="11">
    <location>
        <begin position="688"/>
        <end position="749"/>
    </location>
</feature>
<name>A0A663F054_AQUCH</name>
<dbReference type="SMART" id="SM00202">
    <property type="entry name" value="SR"/>
    <property type="match status" value="9"/>
</dbReference>
<accession>A0A663F054</accession>
<dbReference type="GeneTree" id="ENSGT00940000164475"/>
<evidence type="ECO:0000256" key="12">
    <source>
        <dbReference type="SAM" id="MobiDB-lite"/>
    </source>
</evidence>
<feature type="disulfide bond" evidence="11">
    <location>
        <begin position="904"/>
        <end position="965"/>
    </location>
</feature>
<feature type="disulfide bond" evidence="11">
    <location>
        <begin position="611"/>
        <end position="621"/>
    </location>
</feature>
<feature type="disulfide bond" evidence="11">
    <location>
        <begin position="1012"/>
        <end position="1073"/>
    </location>
</feature>
<feature type="disulfide bond" evidence="11">
    <location>
        <begin position="472"/>
        <end position="533"/>
    </location>
</feature>
<dbReference type="PROSITE" id="PS50287">
    <property type="entry name" value="SRCR_2"/>
    <property type="match status" value="9"/>
</dbReference>
<keyword evidence="3" id="KW-0732">Signal</keyword>
<feature type="disulfide bond" evidence="11">
    <location>
        <begin position="796"/>
        <end position="857"/>
    </location>
</feature>
<dbReference type="InParanoid" id="A0A663F054"/>
<dbReference type="PANTHER" id="PTHR48071">
    <property type="entry name" value="SRCR DOMAIN-CONTAINING PROTEIN"/>
    <property type="match status" value="1"/>
</dbReference>
<feature type="disulfide bond" evidence="11">
    <location>
        <begin position="719"/>
        <end position="729"/>
    </location>
</feature>
<feature type="domain" description="SRCR" evidence="13">
    <location>
        <begin position="974"/>
        <end position="1074"/>
    </location>
</feature>
<evidence type="ECO:0000256" key="8">
    <source>
        <dbReference type="ARBA" id="ARBA00058074"/>
    </source>
</evidence>
<feature type="compositionally biased region" description="Polar residues" evidence="12">
    <location>
        <begin position="36"/>
        <end position="52"/>
    </location>
</feature>
<feature type="domain" description="SRCR" evidence="13">
    <location>
        <begin position="866"/>
        <end position="966"/>
    </location>
</feature>
<dbReference type="AlphaFoldDB" id="A0A663F054"/>
<feature type="disulfide bond" evidence="11">
    <location>
        <begin position="243"/>
        <end position="307"/>
    </location>
</feature>
<evidence type="ECO:0000256" key="6">
    <source>
        <dbReference type="ARBA" id="ARBA00023170"/>
    </source>
</evidence>
<keyword evidence="15" id="KW-1185">Reference proteome</keyword>
<dbReference type="FunFam" id="3.10.250.10:FF:000006">
    <property type="entry name" value="neurotrypsin isoform X2"/>
    <property type="match status" value="3"/>
</dbReference>
<feature type="disulfide bond" evidence="11">
    <location>
        <begin position="1043"/>
        <end position="1053"/>
    </location>
</feature>
<feature type="disulfide bond" evidence="11">
    <location>
        <begin position="287"/>
        <end position="297"/>
    </location>
</feature>
<evidence type="ECO:0000256" key="10">
    <source>
        <dbReference type="ARBA" id="ARBA00069168"/>
    </source>
</evidence>
<feature type="disulfide bond" evidence="11">
    <location>
        <begin position="256"/>
        <end position="317"/>
    </location>
</feature>
<sequence length="1077" mass="113851">MRALLPDRGIQRLQGMAPGLARHCPERESCPGPATESVSPEGRSSCSTLPTRSSGAGLYKVSAGTMGPLGNLLPPRDTHSGSLAAFAGTRMETVLFLLACLWGVANSAPIRLASGPSRCAGRLEVLWEQQWGTVCDDNWDLSDAMVVCRQLDCGDALSAPGSAHFGQGTGRIWLDDMNCTGTEADLTACRTRPWGEHNCNHEEDAGVVCSGSKKPVKLQLVNGSSRCAGRVEVLYGQQWGTVCDDNWDIIDAEVVCQQLGCGTALSAPSSAYFGRGPDPIWLDDVNCKGTEAALSECSAKPWGSHNCVHGEDAGVVCSGFAEPAPLRLVDGLTHCSGRVEVFYGQRWGTVCDDGWDLVEAEVVCKQLGCGQALSAPREAYFGQGSGPIWLDDVSCTGTEAALSQCRDPSWGSHNCGHGEDAGVVCTGFAELLPVRLVNGSNTCSGRVEVFHEQQWGTVCDDSWDLTDAQVVCRQLGCGTAISAPGSARFGQGTGQIWLDDVNCAGAETIVHECRAKPWGDHNCNHGEDAGVECSGVTVPAPVRLVNGPTHCAGRVEVFHEQQWGTICDDDWDTAEASVVCRQLGCGAALSAPGSAHFGQGPDPIWLDNVNCAGNEAALSECKAQPWGSHNCKHGEDAGVVCSDIPRIAPLRLVNGPNRCSGRVEVFYGQQWGTVCDDYWDISNAEVVCRQLGCGRALSIAASAYFGEGSGPIWLDDVNCTGSENALSKCETTLWGVHNCRHGEDAGVVCLGVPEPAPIRLVNGSNICSGRVEVFHEQQWGTVCDDSWDLTDAQVVCRQLGCGTAISAPGSARFGQGTRQIWLDDVNCAGAENALSDCQARSWGEHNCNHREDAGVVCSGVTEPAPVRLVNGPNRCAGRVEVFHEQQWGTICDDDWDTAEASVVCRQLGCGAALSAPGSAHFGQGPDPIWLDNVNCAGNEAALSECKAQPWGSHNCKHGEDAGVVCSGTPEVPPVRLVNGPTRCAGRVEVLHSQQWGTICDDSWDLSDAAVVCQQLGCGMAMSAPGSAYFGQGFGRIWLDDVKCSGKESALSECTARPWGVHNCNHGEDAGIVCSGGI</sequence>
<evidence type="ECO:0000256" key="11">
    <source>
        <dbReference type="PROSITE-ProRule" id="PRU00196"/>
    </source>
</evidence>
<evidence type="ECO:0000256" key="5">
    <source>
        <dbReference type="ARBA" id="ARBA00023157"/>
    </source>
</evidence>
<feature type="domain" description="SRCR" evidence="13">
    <location>
        <begin position="326"/>
        <end position="426"/>
    </location>
</feature>
<feature type="disulfide bond" evidence="11">
    <location>
        <begin position="567"/>
        <end position="631"/>
    </location>
</feature>
<keyword evidence="4" id="KW-0677">Repeat</keyword>
<feature type="disulfide bond" evidence="11">
    <location>
        <begin position="395"/>
        <end position="405"/>
    </location>
</feature>
<evidence type="ECO:0000313" key="14">
    <source>
        <dbReference type="Ensembl" id="ENSACCP00020017703.1"/>
    </source>
</evidence>
<organism evidence="14 15">
    <name type="scientific">Aquila chrysaetos chrysaetos</name>
    <dbReference type="NCBI Taxonomy" id="223781"/>
    <lineage>
        <taxon>Eukaryota</taxon>
        <taxon>Metazoa</taxon>
        <taxon>Chordata</taxon>
        <taxon>Craniata</taxon>
        <taxon>Vertebrata</taxon>
        <taxon>Euteleostomi</taxon>
        <taxon>Archelosauria</taxon>
        <taxon>Archosauria</taxon>
        <taxon>Dinosauria</taxon>
        <taxon>Saurischia</taxon>
        <taxon>Theropoda</taxon>
        <taxon>Coelurosauria</taxon>
        <taxon>Aves</taxon>
        <taxon>Neognathae</taxon>
        <taxon>Neoaves</taxon>
        <taxon>Telluraves</taxon>
        <taxon>Accipitrimorphae</taxon>
        <taxon>Accipitriformes</taxon>
        <taxon>Accipitridae</taxon>
        <taxon>Accipitrinae</taxon>
        <taxon>Aquila</taxon>
    </lineage>
</organism>
<dbReference type="RefSeq" id="XP_029862049.1">
    <property type="nucleotide sequence ID" value="XM_030006189.2"/>
</dbReference>
<feature type="disulfide bond" evidence="11">
    <location>
        <begin position="891"/>
        <end position="955"/>
    </location>
</feature>
<feature type="disulfide bond" evidence="11">
    <location>
        <begin position="783"/>
        <end position="847"/>
    </location>
</feature>
<keyword evidence="6" id="KW-0675">Receptor</keyword>
<dbReference type="KEGG" id="achc:115337788"/>
<proteinExistence type="predicted"/>
<feature type="disulfide bond" evidence="11">
    <location>
        <begin position="459"/>
        <end position="523"/>
    </location>
</feature>
<dbReference type="PANTHER" id="PTHR48071:SF15">
    <property type="entry name" value="SRCR DOMAIN-CONTAINING PROTEIN"/>
    <property type="match status" value="1"/>
</dbReference>
<evidence type="ECO:0000256" key="2">
    <source>
        <dbReference type="ARBA" id="ARBA00022525"/>
    </source>
</evidence>
<reference evidence="14" key="1">
    <citation type="submission" date="2025-08" db="UniProtKB">
        <authorList>
            <consortium name="Ensembl"/>
        </authorList>
    </citation>
    <scope>IDENTIFICATION</scope>
</reference>
<feature type="domain" description="SRCR" evidence="13">
    <location>
        <begin position="218"/>
        <end position="318"/>
    </location>
</feature>
<feature type="disulfide bond" evidence="11">
    <location>
        <begin position="364"/>
        <end position="425"/>
    </location>
</feature>
<feature type="region of interest" description="Disordered" evidence="12">
    <location>
        <begin position="16"/>
        <end position="52"/>
    </location>
</feature>
<keyword evidence="2" id="KW-0964">Secreted</keyword>
<feature type="disulfide bond" evidence="11">
    <location>
        <begin position="580"/>
        <end position="641"/>
    </location>
</feature>
<feature type="disulfide bond" evidence="11">
    <location>
        <begin position="999"/>
        <end position="1063"/>
    </location>
</feature>
<feature type="disulfide bond" evidence="11">
    <location>
        <begin position="827"/>
        <end position="837"/>
    </location>
</feature>
<dbReference type="OrthoDB" id="536948at2759"/>
<dbReference type="Pfam" id="PF00530">
    <property type="entry name" value="SRCR"/>
    <property type="match status" value="9"/>
</dbReference>
<dbReference type="GO" id="GO:0031638">
    <property type="term" value="P:zymogen activation"/>
    <property type="evidence" value="ECO:0007669"/>
    <property type="project" value="TreeGrafter"/>
</dbReference>
<feature type="disulfide bond" evidence="11">
    <location>
        <begin position="503"/>
        <end position="513"/>
    </location>
</feature>
<dbReference type="GO" id="GO:0005615">
    <property type="term" value="C:extracellular space"/>
    <property type="evidence" value="ECO:0007669"/>
    <property type="project" value="TreeGrafter"/>
</dbReference>
<protein>
    <recommendedName>
        <fullName evidence="10">Soluble scavenger receptor cysteine-rich domain-containing protein SSC5D</fullName>
    </recommendedName>
</protein>
<evidence type="ECO:0000256" key="9">
    <source>
        <dbReference type="ARBA" id="ARBA00064153"/>
    </source>
</evidence>
<feature type="disulfide bond" evidence="11">
    <location>
        <begin position="179"/>
        <end position="189"/>
    </location>
</feature>
<feature type="domain" description="SRCR" evidence="13">
    <location>
        <begin position="110"/>
        <end position="210"/>
    </location>
</feature>
<evidence type="ECO:0000256" key="3">
    <source>
        <dbReference type="ARBA" id="ARBA00022729"/>
    </source>
</evidence>
<feature type="disulfide bond" evidence="11">
    <location>
        <begin position="935"/>
        <end position="945"/>
    </location>
</feature>
<dbReference type="SUPFAM" id="SSF56487">
    <property type="entry name" value="SRCR-like"/>
    <property type="match status" value="9"/>
</dbReference>
<feature type="domain" description="SRCR" evidence="13">
    <location>
        <begin position="434"/>
        <end position="534"/>
    </location>
</feature>
<keyword evidence="5 11" id="KW-1015">Disulfide bond</keyword>
<feature type="domain" description="SRCR" evidence="13">
    <location>
        <begin position="542"/>
        <end position="642"/>
    </location>
</feature>
<evidence type="ECO:0000313" key="15">
    <source>
        <dbReference type="Proteomes" id="UP000472275"/>
    </source>
</evidence>
<keyword evidence="7" id="KW-0325">Glycoprotein</keyword>
<dbReference type="InterPro" id="IPR001190">
    <property type="entry name" value="SRCR"/>
</dbReference>
<dbReference type="InterPro" id="IPR036772">
    <property type="entry name" value="SRCR-like_dom_sf"/>
</dbReference>
<gene>
    <name evidence="14" type="primary">LOC115337788</name>
</gene>
<feature type="domain" description="SRCR" evidence="13">
    <location>
        <begin position="650"/>
        <end position="750"/>
    </location>
</feature>
<evidence type="ECO:0000256" key="7">
    <source>
        <dbReference type="ARBA" id="ARBA00023180"/>
    </source>
</evidence>
<dbReference type="FunFam" id="3.10.250.10:FF:000003">
    <property type="entry name" value="Deleted in malignant brain tumors 1"/>
    <property type="match status" value="1"/>
</dbReference>
<dbReference type="GeneID" id="115337788"/>
<feature type="disulfide bond" evidence="11">
    <location>
        <begin position="351"/>
        <end position="415"/>
    </location>
</feature>
<feature type="disulfide bond" evidence="11">
    <location>
        <begin position="675"/>
        <end position="739"/>
    </location>
</feature>
<evidence type="ECO:0000259" key="13">
    <source>
        <dbReference type="PROSITE" id="PS50287"/>
    </source>
</evidence>
<comment type="subcellular location">
    <subcellularLocation>
        <location evidence="1">Secreted</location>
    </subcellularLocation>
</comment>
<dbReference type="GO" id="GO:0004252">
    <property type="term" value="F:serine-type endopeptidase activity"/>
    <property type="evidence" value="ECO:0007669"/>
    <property type="project" value="TreeGrafter"/>
</dbReference>
<dbReference type="GO" id="GO:0005886">
    <property type="term" value="C:plasma membrane"/>
    <property type="evidence" value="ECO:0007669"/>
    <property type="project" value="TreeGrafter"/>
</dbReference>
<feature type="domain" description="SRCR" evidence="13">
    <location>
        <begin position="758"/>
        <end position="858"/>
    </location>
</feature>
<evidence type="ECO:0000256" key="1">
    <source>
        <dbReference type="ARBA" id="ARBA00004613"/>
    </source>
</evidence>
<dbReference type="PRINTS" id="PR00258">
    <property type="entry name" value="SPERACTRCPTR"/>
</dbReference>
<dbReference type="Proteomes" id="UP000472275">
    <property type="component" value="Unassembled WGS sequence"/>
</dbReference>
<evidence type="ECO:0000256" key="4">
    <source>
        <dbReference type="ARBA" id="ARBA00022737"/>
    </source>
</evidence>
<reference evidence="14" key="2">
    <citation type="submission" date="2025-09" db="UniProtKB">
        <authorList>
            <consortium name="Ensembl"/>
        </authorList>
    </citation>
    <scope>IDENTIFICATION</scope>
</reference>